<keyword evidence="1" id="KW-1133">Transmembrane helix</keyword>
<organism evidence="2 3">
    <name type="scientific">Siphonobacter curvatus</name>
    <dbReference type="NCBI Taxonomy" id="2094562"/>
    <lineage>
        <taxon>Bacteria</taxon>
        <taxon>Pseudomonadati</taxon>
        <taxon>Bacteroidota</taxon>
        <taxon>Cytophagia</taxon>
        <taxon>Cytophagales</taxon>
        <taxon>Cytophagaceae</taxon>
        <taxon>Siphonobacter</taxon>
    </lineage>
</organism>
<keyword evidence="1" id="KW-0472">Membrane</keyword>
<name>A0A2S7ISZ9_9BACT</name>
<protein>
    <submittedName>
        <fullName evidence="2">DUF4230 domain-containing protein</fullName>
    </submittedName>
</protein>
<dbReference type="RefSeq" id="WP_104713470.1">
    <property type="nucleotide sequence ID" value="NZ_PTRA01000001.1"/>
</dbReference>
<keyword evidence="3" id="KW-1185">Reference proteome</keyword>
<dbReference type="InterPro" id="IPR025324">
    <property type="entry name" value="DUF4230"/>
</dbReference>
<evidence type="ECO:0000313" key="3">
    <source>
        <dbReference type="Proteomes" id="UP000239590"/>
    </source>
</evidence>
<dbReference type="Pfam" id="PF14014">
    <property type="entry name" value="DUF4230"/>
    <property type="match status" value="1"/>
</dbReference>
<keyword evidence="1" id="KW-0812">Transmembrane</keyword>
<dbReference type="OrthoDB" id="5700441at2"/>
<evidence type="ECO:0000313" key="2">
    <source>
        <dbReference type="EMBL" id="PQA60802.1"/>
    </source>
</evidence>
<proteinExistence type="predicted"/>
<dbReference type="Proteomes" id="UP000239590">
    <property type="component" value="Unassembled WGS sequence"/>
</dbReference>
<dbReference type="EMBL" id="PTRA01000001">
    <property type="protein sequence ID" value="PQA60802.1"/>
    <property type="molecule type" value="Genomic_DNA"/>
</dbReference>
<gene>
    <name evidence="2" type="ORF">C5O19_14660</name>
</gene>
<reference evidence="3" key="1">
    <citation type="submission" date="2018-02" db="EMBL/GenBank/DDBJ databases">
        <title>Genome sequencing of Solimonas sp. HR-BB.</title>
        <authorList>
            <person name="Lee Y."/>
            <person name="Jeon C.O."/>
        </authorList>
    </citation>
    <scope>NUCLEOTIDE SEQUENCE [LARGE SCALE GENOMIC DNA]</scope>
    <source>
        <strain evidence="3">HR-U</strain>
    </source>
</reference>
<comment type="caution">
    <text evidence="2">The sequence shown here is derived from an EMBL/GenBank/DDBJ whole genome shotgun (WGS) entry which is preliminary data.</text>
</comment>
<evidence type="ECO:0000256" key="1">
    <source>
        <dbReference type="SAM" id="Phobius"/>
    </source>
</evidence>
<accession>A0A2S7ISZ9</accession>
<dbReference type="AlphaFoldDB" id="A0A2S7ISZ9"/>
<feature type="transmembrane region" description="Helical" evidence="1">
    <location>
        <begin position="6"/>
        <end position="27"/>
    </location>
</feature>
<sequence>MEFISIAFIGLLGAAAGFGGAALLGRFRNVREKEIRSESTVLLERIEKVFKVVLAEGHFSEIHDYTDRKDLFMGLKAGSKKALIVTKAKVLVGYDFSKVLIRWEDGERRMVIESLPEPEILSIDSDYNIYDIDQGMFNRFNKEEYTKLLSDAKQVIHNKAVASELPQVAQRQIRILLNQLADTSGWKIDYQLHEAPTLLTQKPL</sequence>